<keyword evidence="2" id="KW-0926">Vacuole</keyword>
<feature type="region of interest" description="Disordered" evidence="5">
    <location>
        <begin position="22"/>
        <end position="47"/>
    </location>
</feature>
<dbReference type="SMART" id="SM00835">
    <property type="entry name" value="Cupin_1"/>
    <property type="match status" value="1"/>
</dbReference>
<comment type="subcellular location">
    <subcellularLocation>
        <location evidence="4">Vacuole</location>
        <location evidence="4">Aleurone grain</location>
    </subcellularLocation>
</comment>
<dbReference type="InterPro" id="IPR006045">
    <property type="entry name" value="Cupin_1"/>
</dbReference>
<sequence length="143" mass="15970">MPNYNSRAIVIVTVTEGKGDFELVGQRNENQGKENDKEEEQEEETSKQVQLYRAKLSPGDVFVIPAGHPVAINASSDLNLIGFGINAENNERNFLAGEEDNVISQVERPVKELAFPGSSHEVDRLLKNQKQSYFANAQPLQRE</sequence>
<dbReference type="Proteomes" id="UP001058974">
    <property type="component" value="Chromosome 3"/>
</dbReference>
<gene>
    <name evidence="7" type="ORF">KIW84_033463</name>
</gene>
<protein>
    <recommendedName>
        <fullName evidence="6">Cupin type-1 domain-containing protein</fullName>
    </recommendedName>
</protein>
<dbReference type="SUPFAM" id="SSF51182">
    <property type="entry name" value="RmlC-like cupins"/>
    <property type="match status" value="1"/>
</dbReference>
<comment type="function">
    <text evidence="1">Seed storage protein.</text>
</comment>
<reference evidence="7 8" key="1">
    <citation type="journal article" date="2022" name="Nat. Genet.">
        <title>Improved pea reference genome and pan-genome highlight genomic features and evolutionary characteristics.</title>
        <authorList>
            <person name="Yang T."/>
            <person name="Liu R."/>
            <person name="Luo Y."/>
            <person name="Hu S."/>
            <person name="Wang D."/>
            <person name="Wang C."/>
            <person name="Pandey M.K."/>
            <person name="Ge S."/>
            <person name="Xu Q."/>
            <person name="Li N."/>
            <person name="Li G."/>
            <person name="Huang Y."/>
            <person name="Saxena R.K."/>
            <person name="Ji Y."/>
            <person name="Li M."/>
            <person name="Yan X."/>
            <person name="He Y."/>
            <person name="Liu Y."/>
            <person name="Wang X."/>
            <person name="Xiang C."/>
            <person name="Varshney R.K."/>
            <person name="Ding H."/>
            <person name="Gao S."/>
            <person name="Zong X."/>
        </authorList>
    </citation>
    <scope>NUCLEOTIDE SEQUENCE [LARGE SCALE GENOMIC DNA]</scope>
    <source>
        <strain evidence="7 8">cv. Zhongwan 6</strain>
    </source>
</reference>
<dbReference type="PANTHER" id="PTHR31189:SF41">
    <property type="entry name" value="VICILIN C72"/>
    <property type="match status" value="1"/>
</dbReference>
<accession>A0A9D4Y0R4</accession>
<evidence type="ECO:0000256" key="5">
    <source>
        <dbReference type="SAM" id="MobiDB-lite"/>
    </source>
</evidence>
<keyword evidence="8" id="KW-1185">Reference proteome</keyword>
<evidence type="ECO:0000256" key="4">
    <source>
        <dbReference type="ARBA" id="ARBA00023770"/>
    </source>
</evidence>
<dbReference type="InterPro" id="IPR050253">
    <property type="entry name" value="Seed_Storage-Functional"/>
</dbReference>
<evidence type="ECO:0000256" key="3">
    <source>
        <dbReference type="ARBA" id="ARBA00023597"/>
    </source>
</evidence>
<dbReference type="EMBL" id="JAMSHJ010000003">
    <property type="protein sequence ID" value="KAI5428490.1"/>
    <property type="molecule type" value="Genomic_DNA"/>
</dbReference>
<dbReference type="Gene3D" id="2.60.120.10">
    <property type="entry name" value="Jelly Rolls"/>
    <property type="match status" value="1"/>
</dbReference>
<feature type="domain" description="Cupin type-1" evidence="6">
    <location>
        <begin position="2"/>
        <end position="123"/>
    </location>
</feature>
<proteinExistence type="inferred from homology"/>
<dbReference type="InterPro" id="IPR011051">
    <property type="entry name" value="RmlC_Cupin_sf"/>
</dbReference>
<evidence type="ECO:0000313" key="7">
    <source>
        <dbReference type="EMBL" id="KAI5428490.1"/>
    </source>
</evidence>
<organism evidence="7 8">
    <name type="scientific">Pisum sativum</name>
    <name type="common">Garden pea</name>
    <name type="synonym">Lathyrus oleraceus</name>
    <dbReference type="NCBI Taxonomy" id="3888"/>
    <lineage>
        <taxon>Eukaryota</taxon>
        <taxon>Viridiplantae</taxon>
        <taxon>Streptophyta</taxon>
        <taxon>Embryophyta</taxon>
        <taxon>Tracheophyta</taxon>
        <taxon>Spermatophyta</taxon>
        <taxon>Magnoliopsida</taxon>
        <taxon>eudicotyledons</taxon>
        <taxon>Gunneridae</taxon>
        <taxon>Pentapetalae</taxon>
        <taxon>rosids</taxon>
        <taxon>fabids</taxon>
        <taxon>Fabales</taxon>
        <taxon>Fabaceae</taxon>
        <taxon>Papilionoideae</taxon>
        <taxon>50 kb inversion clade</taxon>
        <taxon>NPAAA clade</taxon>
        <taxon>Hologalegina</taxon>
        <taxon>IRL clade</taxon>
        <taxon>Fabeae</taxon>
        <taxon>Lathyrus</taxon>
    </lineage>
</organism>
<evidence type="ECO:0000256" key="1">
    <source>
        <dbReference type="ARBA" id="ARBA00003839"/>
    </source>
</evidence>
<evidence type="ECO:0000259" key="6">
    <source>
        <dbReference type="SMART" id="SM00835"/>
    </source>
</evidence>
<dbReference type="InterPro" id="IPR014710">
    <property type="entry name" value="RmlC-like_jellyroll"/>
</dbReference>
<name>A0A9D4Y0R4_PEA</name>
<dbReference type="GO" id="GO:0033095">
    <property type="term" value="C:aleurone grain"/>
    <property type="evidence" value="ECO:0007669"/>
    <property type="project" value="UniProtKB-SubCell"/>
</dbReference>
<evidence type="ECO:0000313" key="8">
    <source>
        <dbReference type="Proteomes" id="UP001058974"/>
    </source>
</evidence>
<dbReference type="CDD" id="cd02245">
    <property type="entry name" value="cupin_7S_vicilin-like_C"/>
    <property type="match status" value="1"/>
</dbReference>
<evidence type="ECO:0000256" key="2">
    <source>
        <dbReference type="ARBA" id="ARBA00022554"/>
    </source>
</evidence>
<dbReference type="Pfam" id="PF00190">
    <property type="entry name" value="Cupin_1"/>
    <property type="match status" value="1"/>
</dbReference>
<dbReference type="Gramene" id="Psat03G0346300-T1">
    <property type="protein sequence ID" value="KAI5428490.1"/>
    <property type="gene ID" value="KIW84_033463"/>
</dbReference>
<dbReference type="AlphaFoldDB" id="A0A9D4Y0R4"/>
<dbReference type="PANTHER" id="PTHR31189">
    <property type="entry name" value="OS03G0336100 PROTEIN-RELATED"/>
    <property type="match status" value="1"/>
</dbReference>
<comment type="caution">
    <text evidence="7">The sequence shown here is derived from an EMBL/GenBank/DDBJ whole genome shotgun (WGS) entry which is preliminary data.</text>
</comment>
<comment type="similarity">
    <text evidence="3">Belongs to the 7S seed storage protein family.</text>
</comment>